<name>A0A7W9EI30_9SPHN</name>
<sequence>MAAALALSMLIAVAAPQAQASSRLSLKTARIPTGSMPPAARARITLESFARCVLQRNPKGVERALAMPMSSAGQQAVAALATNECMGTSGDYDSSRLSLNARLLRGALYAELVRRRVDLDTAPPAETPDLTLGASPDDAAAQRHVALVRFGDCILRRDPKTAIHFVRENAETDAEAKDVAALVPSMGACVDQGAKVELSKPIVEAAVAEAIYLNTNAARAAGNS</sequence>
<dbReference type="Proteomes" id="UP000557739">
    <property type="component" value="Unassembled WGS sequence"/>
</dbReference>
<comment type="caution">
    <text evidence="2">The sequence shown here is derived from an EMBL/GenBank/DDBJ whole genome shotgun (WGS) entry which is preliminary data.</text>
</comment>
<dbReference type="EMBL" id="JACIJJ010000001">
    <property type="protein sequence ID" value="MBB5697216.1"/>
    <property type="molecule type" value="Genomic_DNA"/>
</dbReference>
<protein>
    <submittedName>
        <fullName evidence="2">Uncharacterized protein</fullName>
    </submittedName>
</protein>
<evidence type="ECO:0000313" key="2">
    <source>
        <dbReference type="EMBL" id="MBB5697216.1"/>
    </source>
</evidence>
<reference evidence="2 3" key="1">
    <citation type="submission" date="2020-08" db="EMBL/GenBank/DDBJ databases">
        <title>Genomic Encyclopedia of Type Strains, Phase IV (KMG-IV): sequencing the most valuable type-strain genomes for metagenomic binning, comparative biology and taxonomic classification.</title>
        <authorList>
            <person name="Goeker M."/>
        </authorList>
    </citation>
    <scope>NUCLEOTIDE SEQUENCE [LARGE SCALE GENOMIC DNA]</scope>
    <source>
        <strain evidence="2 3">DSM 27244</strain>
    </source>
</reference>
<keyword evidence="1" id="KW-0732">Signal</keyword>
<evidence type="ECO:0000313" key="3">
    <source>
        <dbReference type="Proteomes" id="UP000557739"/>
    </source>
</evidence>
<accession>A0A7W9EI30</accession>
<evidence type="ECO:0000256" key="1">
    <source>
        <dbReference type="SAM" id="SignalP"/>
    </source>
</evidence>
<feature type="signal peptide" evidence="1">
    <location>
        <begin position="1"/>
        <end position="20"/>
    </location>
</feature>
<feature type="chain" id="PRO_5030736177" evidence="1">
    <location>
        <begin position="21"/>
        <end position="224"/>
    </location>
</feature>
<organism evidence="2 3">
    <name type="scientific">Sphingomonas yantingensis</name>
    <dbReference type="NCBI Taxonomy" id="1241761"/>
    <lineage>
        <taxon>Bacteria</taxon>
        <taxon>Pseudomonadati</taxon>
        <taxon>Pseudomonadota</taxon>
        <taxon>Alphaproteobacteria</taxon>
        <taxon>Sphingomonadales</taxon>
        <taxon>Sphingomonadaceae</taxon>
        <taxon>Sphingomonas</taxon>
    </lineage>
</organism>
<dbReference type="RefSeq" id="WP_184023979.1">
    <property type="nucleotide sequence ID" value="NZ_JACIJJ010000001.1"/>
</dbReference>
<proteinExistence type="predicted"/>
<keyword evidence="3" id="KW-1185">Reference proteome</keyword>
<dbReference type="AlphaFoldDB" id="A0A7W9EI30"/>
<gene>
    <name evidence="2" type="ORF">FHR19_000541</name>
</gene>